<protein>
    <submittedName>
        <fullName evidence="2">Branched-chain amino acid ABC transporter</fullName>
    </submittedName>
</protein>
<dbReference type="InterPro" id="IPR008407">
    <property type="entry name" value="Brnchd-chn_aa_trnsp_AzlD"/>
</dbReference>
<dbReference type="EMBL" id="LITU01000042">
    <property type="protein sequence ID" value="KOY17224.1"/>
    <property type="molecule type" value="Genomic_DNA"/>
</dbReference>
<keyword evidence="1" id="KW-0472">Membrane</keyword>
<sequence>MEVRWDVFWIIMGSALLTFIPRVLPLMLFSKIQIPMWLLRWLEYVPVAVMAALIGQELFMADNQLVPITQNAALWAALPTIAVAIWTRSLLGTVLVGIVAMMILRYLMG</sequence>
<evidence type="ECO:0000313" key="3">
    <source>
        <dbReference type="Proteomes" id="UP000037688"/>
    </source>
</evidence>
<dbReference type="AlphaFoldDB" id="A0A0N0C5G6"/>
<reference evidence="2 3" key="1">
    <citation type="submission" date="2015-08" db="EMBL/GenBank/DDBJ databases">
        <title>Draft genome sequence of cellulolytic and xylanolytic Paenibacillus sp. A59, isolated from a decaying forest soil from Patagonia, Argentina.</title>
        <authorList>
            <person name="Ghio S."/>
            <person name="Caceres A.M."/>
            <person name="Talia P."/>
            <person name="Grasso D."/>
            <person name="Campos E."/>
        </authorList>
    </citation>
    <scope>NUCLEOTIDE SEQUENCE [LARGE SCALE GENOMIC DNA]</scope>
    <source>
        <strain evidence="2 3">A59</strain>
    </source>
</reference>
<name>A0A0N0C5G6_9BACL</name>
<keyword evidence="1" id="KW-0812">Transmembrane</keyword>
<keyword evidence="3" id="KW-1185">Reference proteome</keyword>
<feature type="transmembrane region" description="Helical" evidence="1">
    <location>
        <begin position="81"/>
        <end position="104"/>
    </location>
</feature>
<dbReference type="OrthoDB" id="7870017at2"/>
<evidence type="ECO:0000256" key="1">
    <source>
        <dbReference type="SAM" id="Phobius"/>
    </source>
</evidence>
<evidence type="ECO:0000313" key="2">
    <source>
        <dbReference type="EMBL" id="KOY17224.1"/>
    </source>
</evidence>
<dbReference type="Proteomes" id="UP000037688">
    <property type="component" value="Unassembled WGS sequence"/>
</dbReference>
<feature type="transmembrane region" description="Helical" evidence="1">
    <location>
        <begin position="6"/>
        <end position="29"/>
    </location>
</feature>
<proteinExistence type="predicted"/>
<organism evidence="2 3">
    <name type="scientific">Paenibacillus xylanivorans</name>
    <dbReference type="NCBI Taxonomy" id="1705561"/>
    <lineage>
        <taxon>Bacteria</taxon>
        <taxon>Bacillati</taxon>
        <taxon>Bacillota</taxon>
        <taxon>Bacilli</taxon>
        <taxon>Bacillales</taxon>
        <taxon>Paenibacillaceae</taxon>
        <taxon>Paenibacillus</taxon>
    </lineage>
</organism>
<dbReference type="Pfam" id="PF05437">
    <property type="entry name" value="AzlD"/>
    <property type="match status" value="1"/>
</dbReference>
<gene>
    <name evidence="2" type="ORF">AMS66_06690</name>
</gene>
<comment type="caution">
    <text evidence="2">The sequence shown here is derived from an EMBL/GenBank/DDBJ whole genome shotgun (WGS) entry which is preliminary data.</text>
</comment>
<dbReference type="RefSeq" id="WP_053780056.1">
    <property type="nucleotide sequence ID" value="NZ_LITU01000042.1"/>
</dbReference>
<keyword evidence="1" id="KW-1133">Transmembrane helix</keyword>
<dbReference type="PATRIC" id="fig|1705561.3.peg.1060"/>
<accession>A0A0N0C5G6</accession>